<accession>A0A1Q5TQN4</accession>
<proteinExistence type="predicted"/>
<protein>
    <submittedName>
        <fullName evidence="2">Uncharacterized protein</fullName>
    </submittedName>
</protein>
<evidence type="ECO:0000313" key="2">
    <source>
        <dbReference type="EMBL" id="OKP02534.1"/>
    </source>
</evidence>
<dbReference type="Pfam" id="PF13857">
    <property type="entry name" value="Ank_5"/>
    <property type="match status" value="1"/>
</dbReference>
<gene>
    <name evidence="2" type="ORF">PENSUB_7067</name>
</gene>
<sequence length="214" mass="24387">MERYRLISELYQSGSMDALPLNLPCRPQEDLNDALKDAVTDKVHGLVALLLEHGAQVTEAVFRRACNSNDLVVFQAFLDHRWDINSRPFGEPTLRYEALPDLERLLIHPNKSDDTKRGSRTLVLRTWGRLEATWHSGFHAPYDSGYNNGVDINRQEPRGTALHIAVDIGDPVLMRWLLDHGADREIQTVDGLTAADWAKEIEELEMLKLLQDHK</sequence>
<dbReference type="EMBL" id="MNBE01000625">
    <property type="protein sequence ID" value="OKP02534.1"/>
    <property type="molecule type" value="Genomic_DNA"/>
</dbReference>
<dbReference type="PROSITE" id="PS50088">
    <property type="entry name" value="ANK_REPEAT"/>
    <property type="match status" value="1"/>
</dbReference>
<organism evidence="2 3">
    <name type="scientific">Penicillium subrubescens</name>
    <dbReference type="NCBI Taxonomy" id="1316194"/>
    <lineage>
        <taxon>Eukaryota</taxon>
        <taxon>Fungi</taxon>
        <taxon>Dikarya</taxon>
        <taxon>Ascomycota</taxon>
        <taxon>Pezizomycotina</taxon>
        <taxon>Eurotiomycetes</taxon>
        <taxon>Eurotiomycetidae</taxon>
        <taxon>Eurotiales</taxon>
        <taxon>Aspergillaceae</taxon>
        <taxon>Penicillium</taxon>
    </lineage>
</organism>
<keyword evidence="1" id="KW-0040">ANK repeat</keyword>
<name>A0A1Q5TQN4_9EURO</name>
<feature type="repeat" description="ANK" evidence="1">
    <location>
        <begin position="157"/>
        <end position="189"/>
    </location>
</feature>
<keyword evidence="3" id="KW-1185">Reference proteome</keyword>
<dbReference type="SUPFAM" id="SSF48403">
    <property type="entry name" value="Ankyrin repeat"/>
    <property type="match status" value="1"/>
</dbReference>
<evidence type="ECO:0000256" key="1">
    <source>
        <dbReference type="PROSITE-ProRule" id="PRU00023"/>
    </source>
</evidence>
<dbReference type="InterPro" id="IPR002110">
    <property type="entry name" value="Ankyrin_rpt"/>
</dbReference>
<comment type="caution">
    <text evidence="2">The sequence shown here is derived from an EMBL/GenBank/DDBJ whole genome shotgun (WGS) entry which is preliminary data.</text>
</comment>
<dbReference type="Gene3D" id="1.25.40.20">
    <property type="entry name" value="Ankyrin repeat-containing domain"/>
    <property type="match status" value="1"/>
</dbReference>
<dbReference type="SMART" id="SM00248">
    <property type="entry name" value="ANK"/>
    <property type="match status" value="2"/>
</dbReference>
<dbReference type="Proteomes" id="UP000186955">
    <property type="component" value="Unassembled WGS sequence"/>
</dbReference>
<evidence type="ECO:0000313" key="3">
    <source>
        <dbReference type="Proteomes" id="UP000186955"/>
    </source>
</evidence>
<dbReference type="AlphaFoldDB" id="A0A1Q5TQN4"/>
<dbReference type="InterPro" id="IPR036770">
    <property type="entry name" value="Ankyrin_rpt-contain_sf"/>
</dbReference>
<dbReference type="PROSITE" id="PS50297">
    <property type="entry name" value="ANK_REP_REGION"/>
    <property type="match status" value="1"/>
</dbReference>
<reference evidence="2 3" key="1">
    <citation type="submission" date="2016-10" db="EMBL/GenBank/DDBJ databases">
        <title>Genome sequence of the ascomycete fungus Penicillium subrubescens.</title>
        <authorList>
            <person name="De Vries R.P."/>
            <person name="Peng M."/>
            <person name="Dilokpimol A."/>
            <person name="Hilden K."/>
            <person name="Makela M.R."/>
            <person name="Grigoriev I."/>
            <person name="Riley R."/>
            <person name="Granchi Z."/>
        </authorList>
    </citation>
    <scope>NUCLEOTIDE SEQUENCE [LARGE SCALE GENOMIC DNA]</scope>
    <source>
        <strain evidence="2 3">CBS 132785</strain>
    </source>
</reference>